<keyword evidence="5" id="KW-1185">Reference proteome</keyword>
<sequence length="357" mass="37101">MPAPVSVVVVGSSPLGDDDPVLDTARGLAARLGGRYDIVVPAAGDRTGGLDRDPVHLHRFAAPDRLRYLAAARRAVDRVSPAAGAVLMSSDPLAAVAVELSGARRRLPHLFQVQGEVVRPGPEYGSRLKRYTLGAATRAALRRATGVRVVSDGLRTAVAPFARGPVAAIGSRVDTARFHPGAGSSGRTVVMAGSRIPVKNHAVVCRAWPEVTAAFPDARLLIAGDGPLRPGAHDASVVLAGRVAPDAMPALLAGARCLAHPSWSEGRPRAVLEAMACATPVLCSDIPAHREIVAPAAGRLVPPDDPGAWAAAIIALLRDPGGAAAMGRAARACVEERFEQEANLDRYAEFIRRVAAA</sequence>
<dbReference type="EC" id="2.4.-.-" evidence="4"/>
<dbReference type="Pfam" id="PF13692">
    <property type="entry name" value="Glyco_trans_1_4"/>
    <property type="match status" value="1"/>
</dbReference>
<dbReference type="InterPro" id="IPR028098">
    <property type="entry name" value="Glyco_trans_4-like_N"/>
</dbReference>
<name>A0ABV5MR75_9ACTN</name>
<dbReference type="Gene3D" id="3.40.50.2000">
    <property type="entry name" value="Glycogen Phosphorylase B"/>
    <property type="match status" value="2"/>
</dbReference>
<evidence type="ECO:0000313" key="5">
    <source>
        <dbReference type="Proteomes" id="UP001589608"/>
    </source>
</evidence>
<protein>
    <submittedName>
        <fullName evidence="4">Glycosyltransferase family 4 protein</fullName>
        <ecNumber evidence="4">2.4.-.-</ecNumber>
    </submittedName>
</protein>
<dbReference type="CDD" id="cd03801">
    <property type="entry name" value="GT4_PimA-like"/>
    <property type="match status" value="1"/>
</dbReference>
<dbReference type="SUPFAM" id="SSF53756">
    <property type="entry name" value="UDP-Glycosyltransferase/glycogen phosphorylase"/>
    <property type="match status" value="1"/>
</dbReference>
<dbReference type="RefSeq" id="WP_223104384.1">
    <property type="nucleotide sequence ID" value="NZ_CP061913.1"/>
</dbReference>
<evidence type="ECO:0000256" key="2">
    <source>
        <dbReference type="ARBA" id="ARBA00022679"/>
    </source>
</evidence>
<evidence type="ECO:0000259" key="3">
    <source>
        <dbReference type="Pfam" id="PF13579"/>
    </source>
</evidence>
<dbReference type="Proteomes" id="UP001589608">
    <property type="component" value="Unassembled WGS sequence"/>
</dbReference>
<accession>A0ABV5MR75</accession>
<dbReference type="PANTHER" id="PTHR45947">
    <property type="entry name" value="SULFOQUINOVOSYL TRANSFERASE SQD2"/>
    <property type="match status" value="1"/>
</dbReference>
<dbReference type="PANTHER" id="PTHR45947:SF3">
    <property type="entry name" value="SULFOQUINOVOSYL TRANSFERASE SQD2"/>
    <property type="match status" value="1"/>
</dbReference>
<evidence type="ECO:0000256" key="1">
    <source>
        <dbReference type="ARBA" id="ARBA00022676"/>
    </source>
</evidence>
<gene>
    <name evidence="4" type="ORF">ACFFTR_50615</name>
</gene>
<dbReference type="InterPro" id="IPR050194">
    <property type="entry name" value="Glycosyltransferase_grp1"/>
</dbReference>
<reference evidence="4 5" key="1">
    <citation type="submission" date="2024-09" db="EMBL/GenBank/DDBJ databases">
        <authorList>
            <person name="Sun Q."/>
            <person name="Mori K."/>
        </authorList>
    </citation>
    <scope>NUCLEOTIDE SEQUENCE [LARGE SCALE GENOMIC DNA]</scope>
    <source>
        <strain evidence="4 5">JCM 3307</strain>
    </source>
</reference>
<dbReference type="Pfam" id="PF13579">
    <property type="entry name" value="Glyco_trans_4_4"/>
    <property type="match status" value="1"/>
</dbReference>
<evidence type="ECO:0000313" key="4">
    <source>
        <dbReference type="EMBL" id="MFB9451369.1"/>
    </source>
</evidence>
<dbReference type="GO" id="GO:0016757">
    <property type="term" value="F:glycosyltransferase activity"/>
    <property type="evidence" value="ECO:0007669"/>
    <property type="project" value="UniProtKB-KW"/>
</dbReference>
<comment type="caution">
    <text evidence="4">The sequence shown here is derived from an EMBL/GenBank/DDBJ whole genome shotgun (WGS) entry which is preliminary data.</text>
</comment>
<organism evidence="4 5">
    <name type="scientific">Dactylosporangium vinaceum</name>
    <dbReference type="NCBI Taxonomy" id="53362"/>
    <lineage>
        <taxon>Bacteria</taxon>
        <taxon>Bacillati</taxon>
        <taxon>Actinomycetota</taxon>
        <taxon>Actinomycetes</taxon>
        <taxon>Micromonosporales</taxon>
        <taxon>Micromonosporaceae</taxon>
        <taxon>Dactylosporangium</taxon>
    </lineage>
</organism>
<proteinExistence type="predicted"/>
<keyword evidence="1 4" id="KW-0328">Glycosyltransferase</keyword>
<dbReference type="EMBL" id="JBHMCA010000090">
    <property type="protein sequence ID" value="MFB9451369.1"/>
    <property type="molecule type" value="Genomic_DNA"/>
</dbReference>
<keyword evidence="2 4" id="KW-0808">Transferase</keyword>
<feature type="domain" description="Glycosyltransferase subfamily 4-like N-terminal" evidence="3">
    <location>
        <begin position="21"/>
        <end position="159"/>
    </location>
</feature>